<dbReference type="AlphaFoldDB" id="A0A0M3AK73"/>
<protein>
    <recommendedName>
        <fullName evidence="4">Conjugal transfer protein TraV</fullName>
    </recommendedName>
</protein>
<reference evidence="2 3" key="1">
    <citation type="submission" date="2015-04" db="EMBL/GenBank/DDBJ databases">
        <title>Genome sequence of aromatic hydrocarbons-degrading Sphingobium chungbukense DJ77.</title>
        <authorList>
            <person name="Kim Y.-C."/>
            <person name="Chae J.-C."/>
        </authorList>
    </citation>
    <scope>NUCLEOTIDE SEQUENCE [LARGE SCALE GENOMIC DNA]</scope>
    <source>
        <strain evidence="2 3">DJ77</strain>
    </source>
</reference>
<dbReference type="EMBL" id="LBIC01000022">
    <property type="protein sequence ID" value="KKW89351.1"/>
    <property type="molecule type" value="Genomic_DNA"/>
</dbReference>
<dbReference type="Proteomes" id="UP000033874">
    <property type="component" value="Unassembled WGS sequence"/>
</dbReference>
<accession>A0A0M3AK73</accession>
<feature type="compositionally biased region" description="Low complexity" evidence="1">
    <location>
        <begin position="211"/>
        <end position="222"/>
    </location>
</feature>
<feature type="region of interest" description="Disordered" evidence="1">
    <location>
        <begin position="49"/>
        <end position="73"/>
    </location>
</feature>
<gene>
    <name evidence="2" type="ORF">YP76_25855</name>
</gene>
<organism evidence="2 3">
    <name type="scientific">Sphingobium chungbukense</name>
    <dbReference type="NCBI Taxonomy" id="56193"/>
    <lineage>
        <taxon>Bacteria</taxon>
        <taxon>Pseudomonadati</taxon>
        <taxon>Pseudomonadota</taxon>
        <taxon>Alphaproteobacteria</taxon>
        <taxon>Sphingomonadales</taxon>
        <taxon>Sphingomonadaceae</taxon>
        <taxon>Sphingobium</taxon>
    </lineage>
</organism>
<evidence type="ECO:0000313" key="3">
    <source>
        <dbReference type="Proteomes" id="UP000033874"/>
    </source>
</evidence>
<evidence type="ECO:0000313" key="2">
    <source>
        <dbReference type="EMBL" id="KKW89351.1"/>
    </source>
</evidence>
<proteinExistence type="predicted"/>
<dbReference type="PATRIC" id="fig|56193.3.peg.5459"/>
<dbReference type="STRING" id="56193.YP76_25855"/>
<comment type="caution">
    <text evidence="2">The sequence shown here is derived from an EMBL/GenBank/DDBJ whole genome shotgun (WGS) entry which is preliminary data.</text>
</comment>
<feature type="region of interest" description="Disordered" evidence="1">
    <location>
        <begin position="198"/>
        <end position="222"/>
    </location>
</feature>
<evidence type="ECO:0000256" key="1">
    <source>
        <dbReference type="SAM" id="MobiDB-lite"/>
    </source>
</evidence>
<keyword evidence="3" id="KW-1185">Reference proteome</keyword>
<evidence type="ECO:0008006" key="4">
    <source>
        <dbReference type="Google" id="ProtNLM"/>
    </source>
</evidence>
<sequence length="262" mass="26489">MISSVLACLLSTGCASLGGNVKGSFACAAPDGICAPSAVIDDRALAMITDDPSATPTPAGPYEEQRKSPAATKVAAAEPVRMAVSADATRSRERLMRIVFPAFIDEGGRLHEASAIRAVVAQGEWQSAPEPQEAVLPRNAFSAAPQMQSLAEAVTTTEPPLAVDPDLPTPAAVEAARARKADPVAAIKADVARRLGTAARAGSPSVPTPSAPQAASSTPAALPSKLVPAKGAAAVSVPASPKPVVQPIVRATAFPAAIPEDE</sequence>
<name>A0A0M3AK73_9SPHN</name>